<proteinExistence type="predicted"/>
<comment type="caution">
    <text evidence="6">The sequence shown here is derived from an EMBL/GenBank/DDBJ whole genome shotgun (WGS) entry which is preliminary data.</text>
</comment>
<keyword evidence="1" id="KW-0479">Metal-binding</keyword>
<evidence type="ECO:0000256" key="4">
    <source>
        <dbReference type="SAM" id="Coils"/>
    </source>
</evidence>
<dbReference type="InterPro" id="IPR007588">
    <property type="entry name" value="Znf_FLYWCH"/>
</dbReference>
<dbReference type="EMBL" id="JADBJN010000004">
    <property type="protein sequence ID" value="KAG5667549.1"/>
    <property type="molecule type" value="Genomic_DNA"/>
</dbReference>
<keyword evidence="3" id="KW-0862">Zinc</keyword>
<dbReference type="OrthoDB" id="7783756at2759"/>
<dbReference type="AlphaFoldDB" id="A0A9J6BCU7"/>
<evidence type="ECO:0000259" key="5">
    <source>
        <dbReference type="Pfam" id="PF04500"/>
    </source>
</evidence>
<feature type="coiled-coil region" evidence="4">
    <location>
        <begin position="809"/>
        <end position="836"/>
    </location>
</feature>
<dbReference type="GO" id="GO:0008270">
    <property type="term" value="F:zinc ion binding"/>
    <property type="evidence" value="ECO:0007669"/>
    <property type="project" value="UniProtKB-KW"/>
</dbReference>
<feature type="domain" description="FLYWCH-type" evidence="5">
    <location>
        <begin position="2"/>
        <end position="49"/>
    </location>
</feature>
<keyword evidence="4" id="KW-0175">Coiled coil</keyword>
<dbReference type="Gene3D" id="2.20.25.240">
    <property type="match status" value="1"/>
</dbReference>
<reference evidence="6" key="1">
    <citation type="submission" date="2021-03" db="EMBL/GenBank/DDBJ databases">
        <title>Chromosome level genome of the anhydrobiotic midge Polypedilum vanderplanki.</title>
        <authorList>
            <person name="Yoshida Y."/>
            <person name="Kikawada T."/>
            <person name="Gusev O."/>
        </authorList>
    </citation>
    <scope>NUCLEOTIDE SEQUENCE</scope>
    <source>
        <strain evidence="6">NIAS01</strain>
        <tissue evidence="6">Whole body or cell culture</tissue>
    </source>
</reference>
<evidence type="ECO:0000256" key="3">
    <source>
        <dbReference type="ARBA" id="ARBA00022833"/>
    </source>
</evidence>
<evidence type="ECO:0000256" key="1">
    <source>
        <dbReference type="ARBA" id="ARBA00022723"/>
    </source>
</evidence>
<gene>
    <name evidence="6" type="ORF">PVAND_015528</name>
</gene>
<organism evidence="6 7">
    <name type="scientific">Polypedilum vanderplanki</name>
    <name type="common">Sleeping chironomid midge</name>
    <dbReference type="NCBI Taxonomy" id="319348"/>
    <lineage>
        <taxon>Eukaryota</taxon>
        <taxon>Metazoa</taxon>
        <taxon>Ecdysozoa</taxon>
        <taxon>Arthropoda</taxon>
        <taxon>Hexapoda</taxon>
        <taxon>Insecta</taxon>
        <taxon>Pterygota</taxon>
        <taxon>Neoptera</taxon>
        <taxon>Endopterygota</taxon>
        <taxon>Diptera</taxon>
        <taxon>Nematocera</taxon>
        <taxon>Chironomoidea</taxon>
        <taxon>Chironomidae</taxon>
        <taxon>Chironominae</taxon>
        <taxon>Polypedilum</taxon>
        <taxon>Polypedilum</taxon>
    </lineage>
</organism>
<evidence type="ECO:0000256" key="2">
    <source>
        <dbReference type="ARBA" id="ARBA00022771"/>
    </source>
</evidence>
<keyword evidence="7" id="KW-1185">Reference proteome</keyword>
<evidence type="ECO:0000313" key="7">
    <source>
        <dbReference type="Proteomes" id="UP001107558"/>
    </source>
</evidence>
<keyword evidence="2" id="KW-0863">Zinc-finger</keyword>
<name>A0A9J6BCU7_POLVA</name>
<dbReference type="Proteomes" id="UP001107558">
    <property type="component" value="Chromosome 4"/>
</dbReference>
<evidence type="ECO:0000313" key="6">
    <source>
        <dbReference type="EMBL" id="KAG5667549.1"/>
    </source>
</evidence>
<sequence>MYVDGFKYWLAYTKGTKKYYRCSRSKLSKCPGKLIMEDSKIISSILHDHEKEIRSNVVEKFRKVLTKKAIEKPNKSLVDIYLEETLNHSEASILYPFTQAESTMRKARAKVKDKNEKILEKEKICEVKLKRNERIIENHKNLPTASSTTSLSDKIECATITFESNLENSMKIHEKLHRNENVLNVQSQSLEIICDDSLRIEESLENDLESAIENTVDFTASFGPNCGSLKCTKGSQPIFDTNLATGREVKEREKPKNFNQNSVVISFETQENFDMDEQKLEENSKIEQEDLKNYQKPFNHDENEKFHGFLENKGNRESSNYQENIQVQEQNINYTATTLEITKQLSNPHESSLNTLRNLSEKTSTITSNFLQEQISTEIPENFYNSKDLENSFKTFENLASSSQVSSSISDYSQNTKTIEIPSYCTKNITNSTENFSKNSVNLTNFPKNSSSSKNFPQKLPNSSKLNINPQLNKKVNSIKSFNYQKYFYHEIYDKMTLILMNQTTLKTIGQIEEIHIDCEVKIEINDKTITNFDANKDTNKKSLIESFQNLPSLVPIQSNSNSCQNYTSLNQNFLNLNPSIQNSSLQAQSSSQNFQNVQQSSLCPNNRNIHHLITIIALINGRDCPIAFGILQDFNPTILTNFFQILNLKIPLNPSTILTSPNEILQFILKSIYQNSNIKIMYFYYAKSILKMIKNYKEISKNVFYQSSLKMILAMPMIPTNYVVPGFEALRKWMSEKNVNMQELCSHVYNTWLSENAEKISIFNGLAHTINNQTQIFTHELINKLKLGENLNIDEVSDKISKHATKFYIKFSKNNENAMKKAQKLQKTVKFATKSWISSPFHLRRPIQFLQQVSHCIDDGIIAFVMNYDENDVKIVRKRKMDEKILQPPPLVFYKKKNVKISEPPPLVMIKK</sequence>
<dbReference type="Pfam" id="PF04500">
    <property type="entry name" value="FLYWCH"/>
    <property type="match status" value="1"/>
</dbReference>
<feature type="coiled-coil region" evidence="4">
    <location>
        <begin position="97"/>
        <end position="124"/>
    </location>
</feature>
<accession>A0A9J6BCU7</accession>
<protein>
    <recommendedName>
        <fullName evidence="5">FLYWCH-type domain-containing protein</fullName>
    </recommendedName>
</protein>